<keyword evidence="4" id="KW-1185">Reference proteome</keyword>
<dbReference type="PANTHER" id="PTHR13379:SF0">
    <property type="entry name" value="UPF0415 PROTEIN C7ORF25"/>
    <property type="match status" value="1"/>
</dbReference>
<reference evidence="3" key="1">
    <citation type="journal article" date="2020" name="Phytopathology">
        <title>Genome sequence of the chestnut blight fungus Cryphonectria parasitica EP155: A fundamental resource for an archetypical invasive plant pathogen.</title>
        <authorList>
            <person name="Crouch J.A."/>
            <person name="Dawe A."/>
            <person name="Aerts A."/>
            <person name="Barry K."/>
            <person name="Churchill A.C.L."/>
            <person name="Grimwood J."/>
            <person name="Hillman B."/>
            <person name="Milgroom M.G."/>
            <person name="Pangilinan J."/>
            <person name="Smith M."/>
            <person name="Salamov A."/>
            <person name="Schmutz J."/>
            <person name="Yadav J."/>
            <person name="Grigoriev I.V."/>
            <person name="Nuss D."/>
        </authorList>
    </citation>
    <scope>NUCLEOTIDE SEQUENCE</scope>
    <source>
        <strain evidence="3">EP155</strain>
    </source>
</reference>
<dbReference type="PANTHER" id="PTHR13379">
    <property type="entry name" value="UNCHARACTERIZED DUF1308"/>
    <property type="match status" value="1"/>
</dbReference>
<dbReference type="RefSeq" id="XP_040771691.1">
    <property type="nucleotide sequence ID" value="XM_040917884.1"/>
</dbReference>
<evidence type="ECO:0000259" key="2">
    <source>
        <dbReference type="Pfam" id="PF07000"/>
    </source>
</evidence>
<evidence type="ECO:0000256" key="1">
    <source>
        <dbReference type="SAM" id="MobiDB-lite"/>
    </source>
</evidence>
<protein>
    <recommendedName>
        <fullName evidence="2">DUF1308 domain-containing protein</fullName>
    </recommendedName>
</protein>
<gene>
    <name evidence="3" type="ORF">M406DRAFT_267603</name>
</gene>
<dbReference type="InterPro" id="IPR010733">
    <property type="entry name" value="DUF1308"/>
</dbReference>
<dbReference type="OrthoDB" id="441890at2759"/>
<accession>A0A9P5CK18</accession>
<dbReference type="AlphaFoldDB" id="A0A9P5CK18"/>
<feature type="domain" description="DUF1308" evidence="2">
    <location>
        <begin position="241"/>
        <end position="329"/>
    </location>
</feature>
<dbReference type="Proteomes" id="UP000803844">
    <property type="component" value="Unassembled WGS sequence"/>
</dbReference>
<dbReference type="GeneID" id="63835013"/>
<evidence type="ECO:0000313" key="3">
    <source>
        <dbReference type="EMBL" id="KAF3760712.1"/>
    </source>
</evidence>
<feature type="region of interest" description="Disordered" evidence="1">
    <location>
        <begin position="454"/>
        <end position="473"/>
    </location>
</feature>
<organism evidence="3 4">
    <name type="scientific">Cryphonectria parasitica (strain ATCC 38755 / EP155)</name>
    <dbReference type="NCBI Taxonomy" id="660469"/>
    <lineage>
        <taxon>Eukaryota</taxon>
        <taxon>Fungi</taxon>
        <taxon>Dikarya</taxon>
        <taxon>Ascomycota</taxon>
        <taxon>Pezizomycotina</taxon>
        <taxon>Sordariomycetes</taxon>
        <taxon>Sordariomycetidae</taxon>
        <taxon>Diaporthales</taxon>
        <taxon>Cryphonectriaceae</taxon>
        <taxon>Cryphonectria-Endothia species complex</taxon>
        <taxon>Cryphonectria</taxon>
    </lineage>
</organism>
<proteinExistence type="predicted"/>
<name>A0A9P5CK18_CRYP1</name>
<comment type="caution">
    <text evidence="3">The sequence shown here is derived from an EMBL/GenBank/DDBJ whole genome shotgun (WGS) entry which is preliminary data.</text>
</comment>
<dbReference type="EMBL" id="MU032352">
    <property type="protein sequence ID" value="KAF3760712.1"/>
    <property type="molecule type" value="Genomic_DNA"/>
</dbReference>
<evidence type="ECO:0000313" key="4">
    <source>
        <dbReference type="Proteomes" id="UP000803844"/>
    </source>
</evidence>
<dbReference type="Pfam" id="PF07000">
    <property type="entry name" value="DUF1308"/>
    <property type="match status" value="1"/>
</dbReference>
<sequence length="473" mass="51933">MRSDVEAAESYLASLANPAIKWKPGKGSPLSAAARFRSSNVHAVELHWNIVKRCRHLVSVNQQLPKAAGQAVSTAKTSRTSGKAETVKGLICVHAVVDGGAEWIRIITKDQKRLLIEMAEGGWDWGSDGEANDNDDDNDSALYEDVATLRQTKEIIDVARSKWHNYRHPRIRIILTRVKEGQNEEIDRLIGKLRGIGGSDINVKVYCAESNWVTNKPPVPVDTAISNLLPQEEDVGETILLDTSVLIALVSDICHTKVAKMPWMERDLQTHIEDENKGNNFIPSLAASRLRGKKLICTKQAIAHFTDITRTIGSPTEVERARVLLEGVSANLQKLSIHHISDDLMLPLHVLPGEETALCAESLVRDGVLPEVALEVDKHLESVAGNRATHLYGWASGLTVVTSNRALTSKIVRTVEASLAEDYEGGPRICALPYNRALVTCGPSPDRARELQRRGIWAPGQTSNNETDHVSPS</sequence>